<keyword evidence="2" id="KW-0812">Transmembrane</keyword>
<keyword evidence="2" id="KW-0472">Membrane</keyword>
<protein>
    <submittedName>
        <fullName evidence="3">DUF1499 domain-containing protein</fullName>
    </submittedName>
</protein>
<evidence type="ECO:0000256" key="1">
    <source>
        <dbReference type="SAM" id="MobiDB-lite"/>
    </source>
</evidence>
<evidence type="ECO:0000313" key="3">
    <source>
        <dbReference type="EMBL" id="NGP17324.1"/>
    </source>
</evidence>
<dbReference type="Proteomes" id="UP000474802">
    <property type="component" value="Unassembled WGS sequence"/>
</dbReference>
<proteinExistence type="predicted"/>
<organism evidence="3 4">
    <name type="scientific">Devosia aurantiaca</name>
    <dbReference type="NCBI Taxonomy" id="2714858"/>
    <lineage>
        <taxon>Bacteria</taxon>
        <taxon>Pseudomonadati</taxon>
        <taxon>Pseudomonadota</taxon>
        <taxon>Alphaproteobacteria</taxon>
        <taxon>Hyphomicrobiales</taxon>
        <taxon>Devosiaceae</taxon>
        <taxon>Devosia</taxon>
    </lineage>
</organism>
<evidence type="ECO:0000313" key="4">
    <source>
        <dbReference type="Proteomes" id="UP000474802"/>
    </source>
</evidence>
<feature type="region of interest" description="Disordered" evidence="1">
    <location>
        <begin position="244"/>
        <end position="269"/>
    </location>
</feature>
<keyword evidence="2" id="KW-1133">Transmembrane helix</keyword>
<reference evidence="3 4" key="1">
    <citation type="submission" date="2020-02" db="EMBL/GenBank/DDBJ databases">
        <authorList>
            <person name="Khan S.A."/>
            <person name="Jeon C.O."/>
            <person name="Chun B.H."/>
        </authorList>
    </citation>
    <scope>NUCLEOTIDE SEQUENCE [LARGE SCALE GENOMIC DNA]</scope>
    <source>
        <strain evidence="3 4">H239</strain>
    </source>
</reference>
<dbReference type="EMBL" id="JAALFG010000001">
    <property type="protein sequence ID" value="NGP17324.1"/>
    <property type="molecule type" value="Genomic_DNA"/>
</dbReference>
<dbReference type="AlphaFoldDB" id="A0A6M1SKI8"/>
<feature type="transmembrane region" description="Helical" evidence="2">
    <location>
        <begin position="72"/>
        <end position="91"/>
    </location>
</feature>
<reference evidence="3 4" key="2">
    <citation type="submission" date="2020-03" db="EMBL/GenBank/DDBJ databases">
        <title>Devosia chinhatensis sp. nov., isolated from a hexachlorocyclohexane (HCH) dump site in India.</title>
        <authorList>
            <person name="Kumar M."/>
            <person name="Lal R."/>
        </authorList>
    </citation>
    <scope>NUCLEOTIDE SEQUENCE [LARGE SCALE GENOMIC DNA]</scope>
    <source>
        <strain evidence="3 4">H239</strain>
    </source>
</reference>
<sequence length="269" mass="29143">MAIWARRLASLALPLLILPVIMHRERLLDSPAFLAVILLAGVVAALTVIVSVIALVRLWYTGDQGWGRALSGLLIGTLCLFPFAYYGGLALEYPPVTDIATVARGELPLVFEPDTPTIPPPSLLTPAEQQRLFPNATTRDYPLDIIQLFALVDRLVTAQGWDVRQRREPIELGEIGRINARIVTIPGWREEAVLRVTPTAEGAAVDMRSASIGAPHDFGSNGNRISDFLVALDNEVTAFLRDNPTISGPVVTQEEAAPDVETGPAEPSL</sequence>
<name>A0A6M1SKI8_9HYPH</name>
<keyword evidence="4" id="KW-1185">Reference proteome</keyword>
<comment type="caution">
    <text evidence="3">The sequence shown here is derived from an EMBL/GenBank/DDBJ whole genome shotgun (WGS) entry which is preliminary data.</text>
</comment>
<feature type="transmembrane region" description="Helical" evidence="2">
    <location>
        <begin position="32"/>
        <end position="60"/>
    </location>
</feature>
<gene>
    <name evidence="3" type="ORF">G5575_06235</name>
</gene>
<evidence type="ECO:0000256" key="2">
    <source>
        <dbReference type="SAM" id="Phobius"/>
    </source>
</evidence>
<accession>A0A6M1SKI8</accession>
<dbReference type="RefSeq" id="WP_164533520.1">
    <property type="nucleotide sequence ID" value="NZ_JAALFG010000001.1"/>
</dbReference>
<dbReference type="Pfam" id="PF07386">
    <property type="entry name" value="DUF1499"/>
    <property type="match status" value="1"/>
</dbReference>
<dbReference type="InterPro" id="IPR010865">
    <property type="entry name" value="DUF1499"/>
</dbReference>